<dbReference type="EMBL" id="WJQS01000001">
    <property type="protein sequence ID" value="MRI84547.1"/>
    <property type="molecule type" value="Genomic_DNA"/>
</dbReference>
<dbReference type="AlphaFoldDB" id="A0A6I2G9U0"/>
<reference evidence="2 3" key="1">
    <citation type="submission" date="2019-11" db="EMBL/GenBank/DDBJ databases">
        <title>Characterisation of Fundicoccus ignavus gen. nov. sp. nov., a novel genus of the family Aerococcaceae isolated from bulk tank milk.</title>
        <authorList>
            <person name="Siebert A."/>
            <person name="Huptas C."/>
            <person name="Wenning M."/>
            <person name="Scherer S."/>
            <person name="Doll E.V."/>
        </authorList>
    </citation>
    <scope>NUCLEOTIDE SEQUENCE [LARGE SCALE GENOMIC DNA]</scope>
    <source>
        <strain evidence="2 3">WS4759</strain>
    </source>
</reference>
<feature type="domain" description="NERD" evidence="1">
    <location>
        <begin position="31"/>
        <end position="135"/>
    </location>
</feature>
<gene>
    <name evidence="2" type="ORF">GIY09_01370</name>
</gene>
<keyword evidence="3" id="KW-1185">Reference proteome</keyword>
<dbReference type="RefSeq" id="WP_153862995.1">
    <property type="nucleotide sequence ID" value="NZ_WJQS01000001.1"/>
</dbReference>
<evidence type="ECO:0000313" key="3">
    <source>
        <dbReference type="Proteomes" id="UP000430975"/>
    </source>
</evidence>
<proteinExistence type="predicted"/>
<name>A0A6I2G9U0_9LACT</name>
<protein>
    <recommendedName>
        <fullName evidence="1">NERD domain-containing protein</fullName>
    </recommendedName>
</protein>
<sequence length="360" mass="41465">MSGELKCLLALERRGALSEDELFLLQRLEAGDRGEAELLAMVESVFGEEVWVRRNVWLDRQVECDLLVVTRARVLNLNAKFYQGNFRYVDGKAFFNQSELRSNPVLAFQRSMDRLRELARRCGLEDVPIDGRLVFLNPDYSVSVDGSNVWPCVGRADVLKMLQDLRAEAGGGRLGTGYNSGSRRTGTPRGLDINWVASRLMTLESESKYWAAPLNLSHLQKIYRGLLCPSCGNRHLSVSQRVVECACGHYRISKEQAVWEAVQEFAMLLHDQPVLRTSELEWYLGGEVRRGFILNILKENFEMTRLGRFTVFQNPFYREPRENCVQRLIDREDYIKRNSTIQNMNRITGANKYNKQTKRK</sequence>
<evidence type="ECO:0000313" key="2">
    <source>
        <dbReference type="EMBL" id="MRI84547.1"/>
    </source>
</evidence>
<organism evidence="2 3">
    <name type="scientific">Fundicoccus ignavus</name>
    <dbReference type="NCBI Taxonomy" id="2664442"/>
    <lineage>
        <taxon>Bacteria</taxon>
        <taxon>Bacillati</taxon>
        <taxon>Bacillota</taxon>
        <taxon>Bacilli</taxon>
        <taxon>Lactobacillales</taxon>
        <taxon>Aerococcaceae</taxon>
        <taxon>Fundicoccus</taxon>
    </lineage>
</organism>
<dbReference type="InterPro" id="IPR011528">
    <property type="entry name" value="NERD"/>
</dbReference>
<dbReference type="Proteomes" id="UP000430975">
    <property type="component" value="Unassembled WGS sequence"/>
</dbReference>
<accession>A0A6I2G9U0</accession>
<dbReference type="Pfam" id="PF08378">
    <property type="entry name" value="NERD"/>
    <property type="match status" value="1"/>
</dbReference>
<comment type="caution">
    <text evidence="2">The sequence shown here is derived from an EMBL/GenBank/DDBJ whole genome shotgun (WGS) entry which is preliminary data.</text>
</comment>
<evidence type="ECO:0000259" key="1">
    <source>
        <dbReference type="Pfam" id="PF08378"/>
    </source>
</evidence>